<name>A0ACC7MW18_9PSED</name>
<sequence length="465" mass="49533">MSMTTLVDVSLSDGQTAAWGGALGTAMLLGTMSSLGHARLAAIEVLSPAVIAQCLGRGENPLQRLTALRERANGTPLRATVNLLPAHGRIDVLAGETLDGWLRVLARSGISEVVLIDPQLDFERLGNAVQLALANGLSAIAALPYVDDHQHGNAHYSACAARLAQAGAQRIMLRDEAGLLHVDRLPGLLAALRSGADGTPLDLHTRCHTGLGPQVALEAIRLGIDRLDAALPCVANGASVPSLARLISSAALLQLPLQTPDQDRLKEAQAQFAAVADQEGFAESVPWAFDLAPYEHQLPGEIATEAMQALRERGRLADLFEFARECTRIRQELGQPPMLQPFARAIARQALEHLDGGPRYATLQPTLRRWLQGCYGPIDTSLNSLQQRIGAVAHSCRASAVPAGDEALAALVCGCSALPPLHSLHYEVRTPEQALTHGLLQRWPDYTVLSVTGPGLSIHLEHSKG</sequence>
<comment type="caution">
    <text evidence="1">The sequence shown here is derived from an EMBL/GenBank/DDBJ whole genome shotgun (WGS) entry which is preliminary data.</text>
</comment>
<dbReference type="EMBL" id="JBJHQE010000027">
    <property type="protein sequence ID" value="MFK9082129.1"/>
    <property type="molecule type" value="Genomic_DNA"/>
</dbReference>
<proteinExistence type="predicted"/>
<evidence type="ECO:0000313" key="1">
    <source>
        <dbReference type="EMBL" id="MFK9082129.1"/>
    </source>
</evidence>
<gene>
    <name evidence="1" type="ORF">ACJEBM_15760</name>
</gene>
<reference evidence="1" key="1">
    <citation type="submission" date="2024-11" db="EMBL/GenBank/DDBJ databases">
        <authorList>
            <person name="Lucas J.A."/>
        </authorList>
    </citation>
    <scope>NUCLEOTIDE SEQUENCE</scope>
    <source>
        <strain evidence="1">Z 8.8</strain>
    </source>
</reference>
<dbReference type="Proteomes" id="UP001622950">
    <property type="component" value="Unassembled WGS sequence"/>
</dbReference>
<accession>A0ACC7MW18</accession>
<evidence type="ECO:0000313" key="2">
    <source>
        <dbReference type="Proteomes" id="UP001622950"/>
    </source>
</evidence>
<organism evidence="1 2">
    <name type="scientific">Pseudomonas neuropathica</name>
    <dbReference type="NCBI Taxonomy" id="2730425"/>
    <lineage>
        <taxon>Bacteria</taxon>
        <taxon>Pseudomonadati</taxon>
        <taxon>Pseudomonadota</taxon>
        <taxon>Gammaproteobacteria</taxon>
        <taxon>Pseudomonadales</taxon>
        <taxon>Pseudomonadaceae</taxon>
        <taxon>Pseudomonas</taxon>
    </lineage>
</organism>
<protein>
    <submittedName>
        <fullName evidence="1">Uncharacterized protein</fullName>
    </submittedName>
</protein>
<keyword evidence="2" id="KW-1185">Reference proteome</keyword>